<dbReference type="Gene3D" id="3.90.320.10">
    <property type="match status" value="1"/>
</dbReference>
<keyword evidence="2" id="KW-0378">Hydrolase</keyword>
<dbReference type="PANTHER" id="PTHR46609:SF6">
    <property type="entry name" value="EXONUCLEASE, PHAGE-TYPE_RECB, C-TERMINAL DOMAIN-CONTAINING PROTEIN-RELATED"/>
    <property type="match status" value="1"/>
</dbReference>
<name>A0A8F3E5Q3_9CAUD</name>
<keyword evidence="2" id="KW-0540">Nuclease</keyword>
<evidence type="ECO:0000313" key="2">
    <source>
        <dbReference type="EMBL" id="QWY81940.1"/>
    </source>
</evidence>
<reference evidence="2" key="1">
    <citation type="submission" date="2021-04" db="EMBL/GenBank/DDBJ databases">
        <authorList>
            <person name="Black C."/>
            <person name="Barkhordar M.H."/>
            <person name="Chen C."/>
            <person name="Chin S.C."/>
            <person name="Fang R."/>
            <person name="Fontenot L.A."/>
            <person name="Fulinara C.P."/>
            <person name="Gaeta R."/>
            <person name="Hong M.-L.O."/>
            <person name="Jiang B.L."/>
            <person name="Kapinos A."/>
            <person name="Komaranchath M."/>
            <person name="Lan W.C."/>
            <person name="Mirjafari-Firoozabadi S.-A."/>
            <person name="Padua J.-W.P."/>
            <person name="Ramarapu R."/>
            <person name="Santana M.G."/>
            <person name="Shaffer R.D."/>
            <person name="Soumakis M."/>
            <person name="Torres N.C."/>
            <person name="Tseng A."/>
            <person name="Venkatesh S."/>
            <person name="Wang V."/>
            <person name="Yanovsky A.O."/>
            <person name="Nguyen M.A."/>
            <person name="Swift C.M."/>
            <person name="Mayet R.A."/>
            <person name="Chen A."/>
            <person name="Demo S."/>
            <person name="Tse V.Y."/>
            <person name="Garlena R.A."/>
            <person name="Russell D.A."/>
            <person name="Pope W.H."/>
            <person name="Jacobs-Sera D."/>
            <person name="Hatfull G.F."/>
            <person name="Reddi K."/>
            <person name="Moberg-Parker J."/>
            <person name="Freise A.C."/>
        </authorList>
    </citation>
    <scope>NUCLEOTIDE SEQUENCE</scope>
</reference>
<dbReference type="InterPro" id="IPR011335">
    <property type="entry name" value="Restrct_endonuc-II-like"/>
</dbReference>
<proteinExistence type="predicted"/>
<accession>A0A8F3E5Q3</accession>
<dbReference type="GO" id="GO:0004527">
    <property type="term" value="F:exonuclease activity"/>
    <property type="evidence" value="ECO:0007669"/>
    <property type="project" value="UniProtKB-KW"/>
</dbReference>
<dbReference type="InterPro" id="IPR011604">
    <property type="entry name" value="PDDEXK-like_dom_sf"/>
</dbReference>
<dbReference type="EMBL" id="MW862982">
    <property type="protein sequence ID" value="QWY81940.1"/>
    <property type="molecule type" value="Genomic_DNA"/>
</dbReference>
<keyword evidence="3" id="KW-1185">Reference proteome</keyword>
<keyword evidence="2" id="KW-0269">Exonuclease</keyword>
<dbReference type="InterPro" id="IPR019080">
    <property type="entry name" value="YqaJ_viral_recombinase"/>
</dbReference>
<protein>
    <submittedName>
        <fullName evidence="2">Exonuclease</fullName>
    </submittedName>
</protein>
<gene>
    <name evidence="2" type="primary">35</name>
    <name evidence="2" type="ORF">SEA_SICARIUS2_35</name>
</gene>
<organism evidence="2 3">
    <name type="scientific">Arthrobacter phage Sicarius2</name>
    <dbReference type="NCBI Taxonomy" id="2836090"/>
    <lineage>
        <taxon>Viruses</taxon>
        <taxon>Duplodnaviria</taxon>
        <taxon>Heunggongvirae</taxon>
        <taxon>Uroviricota</taxon>
        <taxon>Caudoviricetes</taxon>
        <taxon>Berryhillviridae</taxon>
        <taxon>Sicariusvirus</taxon>
        <taxon>Sicariusvirus sicarius2</taxon>
    </lineage>
</organism>
<evidence type="ECO:0000313" key="3">
    <source>
        <dbReference type="Proteomes" id="UP000693758"/>
    </source>
</evidence>
<evidence type="ECO:0000259" key="1">
    <source>
        <dbReference type="Pfam" id="PF09588"/>
    </source>
</evidence>
<dbReference type="SUPFAM" id="SSF52980">
    <property type="entry name" value="Restriction endonuclease-like"/>
    <property type="match status" value="1"/>
</dbReference>
<feature type="domain" description="YqaJ viral recombinase" evidence="1">
    <location>
        <begin position="24"/>
        <end position="155"/>
    </location>
</feature>
<dbReference type="InterPro" id="IPR017482">
    <property type="entry name" value="Lambda-type_endonuclease"/>
</dbReference>
<dbReference type="Pfam" id="PF09588">
    <property type="entry name" value="YqaJ"/>
    <property type="match status" value="1"/>
</dbReference>
<sequence length="344" mass="38731">MTSVNYKTPGSALVLPAKAPRELWLAERTKGIGGSDISAILGLNKWKSAYGVWVDKLGLAKEEQHVNAAMRWGLLLEGAMRTAFMEDTGLKVRSAGLHRSKEREYAQITVDGLVSDGGNFESKTLQSWTADEWEDDQVSDHAELQVQWGMYVTGRTHSWVVGLIDGRDFRTRRIERDEQLIGIILDRVDTFWHENVLKREAPPMTATSLEEVKSLYRLGIEEKSRNLTADELLQLTALDVELKKLKASIKADELEEMRVQAEIRALIGDSQAVCDESGELVKTLVNNGTFAASRFAKDHPDLVEKYSAEKRVFDPNLLKAAEPELHTKYRARVLRDAPKKKEAK</sequence>
<dbReference type="NCBIfam" id="TIGR03033">
    <property type="entry name" value="phage_rel_nuc"/>
    <property type="match status" value="1"/>
</dbReference>
<dbReference type="PANTHER" id="PTHR46609">
    <property type="entry name" value="EXONUCLEASE, PHAGE-TYPE/RECB, C-TERMINAL DOMAIN-CONTAINING PROTEIN"/>
    <property type="match status" value="1"/>
</dbReference>
<dbReference type="InterPro" id="IPR051703">
    <property type="entry name" value="NF-kappa-B_Signaling_Reg"/>
</dbReference>
<dbReference type="Proteomes" id="UP000693758">
    <property type="component" value="Segment"/>
</dbReference>